<keyword evidence="8 12" id="KW-1133">Transmembrane helix</keyword>
<organism evidence="16 17">
    <name type="scientific">Ceratina calcarata</name>
    <dbReference type="NCBI Taxonomy" id="156304"/>
    <lineage>
        <taxon>Eukaryota</taxon>
        <taxon>Metazoa</taxon>
        <taxon>Ecdysozoa</taxon>
        <taxon>Arthropoda</taxon>
        <taxon>Hexapoda</taxon>
        <taxon>Insecta</taxon>
        <taxon>Pterygota</taxon>
        <taxon>Neoptera</taxon>
        <taxon>Endopterygota</taxon>
        <taxon>Hymenoptera</taxon>
        <taxon>Apocrita</taxon>
        <taxon>Aculeata</taxon>
        <taxon>Apoidea</taxon>
        <taxon>Anthophila</taxon>
        <taxon>Apidae</taxon>
        <taxon>Ceratina</taxon>
        <taxon>Zadontomerus</taxon>
    </lineage>
</organism>
<dbReference type="PANTHER" id="PTHR22760">
    <property type="entry name" value="GLYCOSYLTRANSFERASE"/>
    <property type="match status" value="1"/>
</dbReference>
<feature type="coiled-coil region" evidence="13">
    <location>
        <begin position="832"/>
        <end position="859"/>
    </location>
</feature>
<comment type="pathway">
    <text evidence="2">Protein modification; protein glycosylation.</text>
</comment>
<comment type="similarity">
    <text evidence="3 12">Belongs to the glycosyltransferase 22 family.</text>
</comment>
<feature type="signal peptide" evidence="15">
    <location>
        <begin position="1"/>
        <end position="21"/>
    </location>
</feature>
<evidence type="ECO:0000313" key="17">
    <source>
        <dbReference type="RefSeq" id="XP_017878352.1"/>
    </source>
</evidence>
<evidence type="ECO:0000256" key="14">
    <source>
        <dbReference type="SAM" id="MobiDB-lite"/>
    </source>
</evidence>
<feature type="compositionally biased region" description="Basic and acidic residues" evidence="14">
    <location>
        <begin position="904"/>
        <end position="926"/>
    </location>
</feature>
<feature type="transmembrane region" description="Helical" evidence="12">
    <location>
        <begin position="301"/>
        <end position="321"/>
    </location>
</feature>
<dbReference type="PANTHER" id="PTHR22760:SF1">
    <property type="entry name" value="DOL-P-MAN:MAN(7)GLCNAC(2)-PP-DOL ALPHA-1,6-MANNOSYLTRANSFERASE"/>
    <property type="match status" value="1"/>
</dbReference>
<evidence type="ECO:0000256" key="9">
    <source>
        <dbReference type="ARBA" id="ARBA00023136"/>
    </source>
</evidence>
<keyword evidence="6 12" id="KW-0812">Transmembrane</keyword>
<dbReference type="Pfam" id="PF03901">
    <property type="entry name" value="Glyco_transf_22"/>
    <property type="match status" value="1"/>
</dbReference>
<reference evidence="17" key="1">
    <citation type="submission" date="2025-08" db="UniProtKB">
        <authorList>
            <consortium name="RefSeq"/>
        </authorList>
    </citation>
    <scope>IDENTIFICATION</scope>
    <source>
        <tissue evidence="17">Whole body</tissue>
    </source>
</reference>
<evidence type="ECO:0000256" key="15">
    <source>
        <dbReference type="SAM" id="SignalP"/>
    </source>
</evidence>
<dbReference type="GeneID" id="108623949"/>
<evidence type="ECO:0000256" key="5">
    <source>
        <dbReference type="ARBA" id="ARBA00022679"/>
    </source>
</evidence>
<evidence type="ECO:0000256" key="10">
    <source>
        <dbReference type="ARBA" id="ARBA00044721"/>
    </source>
</evidence>
<protein>
    <recommendedName>
        <fullName evidence="12">Mannosyltransferase</fullName>
        <ecNumber evidence="12">2.4.1.-</ecNumber>
    </recommendedName>
</protein>
<feature type="transmembrane region" description="Helical" evidence="12">
    <location>
        <begin position="197"/>
        <end position="220"/>
    </location>
</feature>
<feature type="transmembrane region" description="Helical" evidence="12">
    <location>
        <begin position="56"/>
        <end position="76"/>
    </location>
</feature>
<evidence type="ECO:0000313" key="16">
    <source>
        <dbReference type="Proteomes" id="UP000694925"/>
    </source>
</evidence>
<dbReference type="CTD" id="79087"/>
<keyword evidence="4 12" id="KW-0328">Glycosyltransferase</keyword>
<accession>A0AAJ7IW42</accession>
<evidence type="ECO:0000256" key="6">
    <source>
        <dbReference type="ARBA" id="ARBA00022692"/>
    </source>
</evidence>
<keyword evidence="9 12" id="KW-0472">Membrane</keyword>
<feature type="transmembrane region" description="Helical" evidence="12">
    <location>
        <begin position="135"/>
        <end position="153"/>
    </location>
</feature>
<feature type="transmembrane region" description="Helical" evidence="12">
    <location>
        <begin position="279"/>
        <end position="295"/>
    </location>
</feature>
<proteinExistence type="inferred from homology"/>
<feature type="transmembrane region" description="Helical" evidence="12">
    <location>
        <begin position="159"/>
        <end position="185"/>
    </location>
</feature>
<evidence type="ECO:0000256" key="4">
    <source>
        <dbReference type="ARBA" id="ARBA00022676"/>
    </source>
</evidence>
<keyword evidence="7 12" id="KW-0256">Endoplasmic reticulum</keyword>
<dbReference type="GO" id="GO:0006487">
    <property type="term" value="P:protein N-linked glycosylation"/>
    <property type="evidence" value="ECO:0007669"/>
    <property type="project" value="TreeGrafter"/>
</dbReference>
<feature type="compositionally biased region" description="Polar residues" evidence="14">
    <location>
        <begin position="931"/>
        <end position="954"/>
    </location>
</feature>
<evidence type="ECO:0000256" key="8">
    <source>
        <dbReference type="ARBA" id="ARBA00022989"/>
    </source>
</evidence>
<feature type="region of interest" description="Disordered" evidence="14">
    <location>
        <begin position="904"/>
        <end position="966"/>
    </location>
</feature>
<dbReference type="InterPro" id="IPR005599">
    <property type="entry name" value="GPI_mannosylTrfase"/>
</dbReference>
<sequence>MDHLIILVALVHLLYCPFTKVEESFNLQAMHDILYHGFNLSEYDHHEFPGVVPRSFVGPVIISGLASPLIATINYLQLNKFFAQYVVRATLGLLVIGSLKLYRDALQSVFGLQFTKWFVAITVTQYHFMYYLSRPLPNIMVMPLVLLALYGWLKQSHILFIWSSAAAIIIFRAELAMLLGLFLLYDIANKKLTIPRLLKIAIPAGIVFLTLTIAVDSVFWKRPLWPEGEVFYFNTVLNKSSEWGTSPFFWYFYSALPRGLAFSYFLIPLGMLWDSRVRALTVPGIVFVALFSFLPHKELRFIVYVFPLLNISAAAVCHRIWENRAKNPFHGFLALIILGHLVLNAIFSMFLLCVAGSNYPGGLAIAKLHRLEKDSMEPVYVHIDVLTAQTGVSRFTQTNNSWIYSKQENLSIDSPEMLQFTHLLMEAKSKYSPNIKPYLKTHDILDSVDGFSHIAINYNILPPIRIKTRPIIFIMKRKPNVKYDFNKARSQIHFKQSNDVTREIRSKDILNDTVKDMEPILDEIMESLEQFEKPVNINEANVANIEVQRTIELDNIKLNASKNIDTSTVESNNLAEKNLLHLELVSKEEELRDLSKLEENFMTESNVNTQSSIENDSDISDKELFIKKEEDKIVDVAKEPLRTDNVQQESSTLKEVVKKIIQEKIGAVKLKKDALNEKALPEVSKKVNAKVKRIIPIKIESPQKIKIITKQVLKEKPPVVEELKEEPLVMVELKEKPSVVQDLNEKSSIETLEKPVVVQEKIREQKPINVKESIRNIINQFKEFEKDFIYEDSEISRKDADVEYDEESIERKKEVAEKLPDTIAETKDTKTIRDAKESLRDIINQFKQIKSELTSEEDDQFEMIEETYMERPIAETLMQFSDALKSLIQRRKINKSFTASTLENEKGIPRVQRPQKETMRNSKIPKDSSIYPKTQNYANDKNVPSNAQKSINSVSSDAASDYASQEADDIIINYEDSLND</sequence>
<name>A0AAJ7IW42_9HYME</name>
<dbReference type="GO" id="GO:0005789">
    <property type="term" value="C:endoplasmic reticulum membrane"/>
    <property type="evidence" value="ECO:0007669"/>
    <property type="project" value="UniProtKB-SubCell"/>
</dbReference>
<keyword evidence="15" id="KW-0732">Signal</keyword>
<evidence type="ECO:0000256" key="7">
    <source>
        <dbReference type="ARBA" id="ARBA00022824"/>
    </source>
</evidence>
<feature type="compositionally biased region" description="Low complexity" evidence="14">
    <location>
        <begin position="955"/>
        <end position="965"/>
    </location>
</feature>
<keyword evidence="16" id="KW-1185">Reference proteome</keyword>
<comment type="subcellular location">
    <subcellularLocation>
        <location evidence="1 12">Endoplasmic reticulum membrane</location>
        <topology evidence="1 12">Multi-pass membrane protein</topology>
    </subcellularLocation>
</comment>
<feature type="transmembrane region" description="Helical" evidence="12">
    <location>
        <begin position="248"/>
        <end position="267"/>
    </location>
</feature>
<comment type="catalytic activity">
    <reaction evidence="11">
        <text>an alpha-D-Man-(1-&gt;2)-alpha-D-Man-(1-&gt;2)-alpha-D-Man-(1-&gt;3)-[alpha-D-Man-(1-&gt;2)-alpha-D-Man-(1-&gt;3)-alpha-D-Man-(1-&gt;6)]-beta-D-Man-(1-&gt;4)-beta-D-GlcNAc-(1-&gt;4)-alpha-D-GlcNAc-diphospho-di-trans,poly-cis-dolichol + a di-trans,poly-cis-dolichyl beta-D-mannosyl phosphate = an alpha-D-Man-(1-&gt;2)-alpha-D-Man-(1-&gt;2)-alpha-D-Man-(1-&gt;3)-[alpha-D-Man-(1-&gt;2)-alpha-D-Man-(1-&gt;3)-[alpha-D-Man-(1-&gt;6)]-alpha-D-Man-(1-&gt;6)]-beta-D-Man-(1-&gt;4)-beta-D-GlcNAc-(1-&gt;4)-alpha-D-GlcNAc-diphospho-di-trans,poly-cis-dolichol + a di-trans,poly-cis-dolichyl phosphate + H(+)</text>
        <dbReference type="Rhea" id="RHEA:29535"/>
        <dbReference type="Rhea" id="RHEA-COMP:19498"/>
        <dbReference type="Rhea" id="RHEA-COMP:19501"/>
        <dbReference type="Rhea" id="RHEA-COMP:19518"/>
        <dbReference type="Rhea" id="RHEA-COMP:19519"/>
        <dbReference type="ChEBI" id="CHEBI:15378"/>
        <dbReference type="ChEBI" id="CHEBI:57683"/>
        <dbReference type="ChEBI" id="CHEBI:58211"/>
        <dbReference type="ChEBI" id="CHEBI:132517"/>
        <dbReference type="ChEBI" id="CHEBI:132519"/>
        <dbReference type="EC" id="2.4.1.260"/>
    </reaction>
    <physiologicalReaction direction="left-to-right" evidence="11">
        <dbReference type="Rhea" id="RHEA:29536"/>
    </physiologicalReaction>
</comment>
<dbReference type="AlphaFoldDB" id="A0AAJ7IW42"/>
<feature type="transmembrane region" description="Helical" evidence="12">
    <location>
        <begin position="333"/>
        <end position="352"/>
    </location>
</feature>
<evidence type="ECO:0000256" key="2">
    <source>
        <dbReference type="ARBA" id="ARBA00004922"/>
    </source>
</evidence>
<dbReference type="KEGG" id="ccal:108623949"/>
<dbReference type="GO" id="GO:0052917">
    <property type="term" value="F:dol-P-Man:Man(7)GlcNAc(2)-PP-Dol alpha-1,6-mannosyltransferase activity"/>
    <property type="evidence" value="ECO:0007669"/>
    <property type="project" value="UniProtKB-EC"/>
</dbReference>
<dbReference type="RefSeq" id="XP_017878352.1">
    <property type="nucleotide sequence ID" value="XM_018022863.2"/>
</dbReference>
<feature type="chain" id="PRO_5042566351" description="Mannosyltransferase" evidence="15">
    <location>
        <begin position="22"/>
        <end position="980"/>
    </location>
</feature>
<keyword evidence="5" id="KW-0808">Transferase</keyword>
<evidence type="ECO:0000256" key="11">
    <source>
        <dbReference type="ARBA" id="ARBA00048899"/>
    </source>
</evidence>
<dbReference type="EC" id="2.4.1.-" evidence="12"/>
<evidence type="ECO:0000256" key="13">
    <source>
        <dbReference type="SAM" id="Coils"/>
    </source>
</evidence>
<evidence type="ECO:0000256" key="1">
    <source>
        <dbReference type="ARBA" id="ARBA00004477"/>
    </source>
</evidence>
<keyword evidence="13" id="KW-0175">Coiled coil</keyword>
<comment type="function">
    <text evidence="10">Mannosyltransferase that operates in the biosynthetic pathway of dolichol-linked oligosaccharides, the glycan precursors employed in protein asparagine (N)-glycosylation. The assembly of dolichol-linked oligosaccharides begins on the cytosolic side of the endoplasmic reticulum membrane and finishes in its lumen. The sequential addition of sugars to dolichol pyrophosphate produces dolichol-linked oligosaccharides containing fourteen sugars, including two GlcNAcs, nine mannoses and three glucoses. Once assembled, the oligosaccharide is transferred from the lipid to nascent proteins by oligosaccharyltransferases. In the lumen of the endoplasmic reticulum, adds the eighth mannose residue in an alpha-1,6 linkage onto Man(7)GlcNAc(2)-PP-dolichol to produce Man(8)GlcNAc(2)-PP-dolichol.</text>
</comment>
<evidence type="ECO:0000256" key="3">
    <source>
        <dbReference type="ARBA" id="ARBA00007063"/>
    </source>
</evidence>
<evidence type="ECO:0000256" key="12">
    <source>
        <dbReference type="RuleBase" id="RU363075"/>
    </source>
</evidence>
<gene>
    <name evidence="17" type="primary">LOC108623949</name>
</gene>
<dbReference type="Proteomes" id="UP000694925">
    <property type="component" value="Unplaced"/>
</dbReference>